<dbReference type="PANTHER" id="PTHR13878:SF155">
    <property type="entry name" value="ALCOHOL OXIDASE, PUTATIVE (AFU_ORTHOLOGUE AFUA_4G00430)-RELATED"/>
    <property type="match status" value="1"/>
</dbReference>
<name>A0A0A1TEF5_9HYPO</name>
<dbReference type="HOGENOM" id="CLU_018354_4_4_1"/>
<dbReference type="Pfam" id="PF08031">
    <property type="entry name" value="BBE"/>
    <property type="match status" value="1"/>
</dbReference>
<accession>A0A0A1TEF5</accession>
<keyword evidence="2" id="KW-0560">Oxidoreductase</keyword>
<dbReference type="Gene3D" id="3.30.465.10">
    <property type="match status" value="2"/>
</dbReference>
<dbReference type="SUPFAM" id="SSF56176">
    <property type="entry name" value="FAD-binding/transporter-associated domain-like"/>
    <property type="match status" value="1"/>
</dbReference>
<dbReference type="InterPro" id="IPR016169">
    <property type="entry name" value="FAD-bd_PCMH_sub2"/>
</dbReference>
<dbReference type="GO" id="GO:0016491">
    <property type="term" value="F:oxidoreductase activity"/>
    <property type="evidence" value="ECO:0007669"/>
    <property type="project" value="UniProtKB-KW"/>
</dbReference>
<keyword evidence="6" id="KW-1185">Reference proteome</keyword>
<evidence type="ECO:0000313" key="5">
    <source>
        <dbReference type="EMBL" id="CEJ88124.1"/>
    </source>
</evidence>
<sequence length="593" mass="63946">MKQAPLLLPLLAPLAASAVVERTDACRCRPHEPCWPSQDTWTALNASMDGVLHAVKPVGTVCHDPNFSDAACAVVQNMSSDSLWRVQQPGAVQWTNWEAWTEQNETCYLDLPRQATCKQGRVSLYSAVVEKVEHIQAAVKFAAEHNLRLAIKNTGHCFLGRSSAPDSLQISTFKMNTTKFVDDFYLTGSSGCKSKKSMGSAVTLGAGARLQGIYAEAAAHNKSVIIGLSHTVGAAGGYMQGGGHSPLGPWKGMAVDNALEFTVVTADGKHVTANSIQNTDLFWALRGGGGGTFGVVTSVTIRTYPDVPTIFAVFNINDTTNNPTAYWNLVEKFHALLPAVSDAGGSGYYSVIPKSSANPVGSVNSQLFFVNVTDQAATRKVLDAIKAEGQKVMPGLDYVFGPVPHISQALTQGLTDMGGHSDGLGGIVMTGSRLISRKLLETKDGPAKLTKALRDIQEIKDTTGYTGHLVAGGQVARNKHVSSALNPAWRRALTHIVFGRDWNSTATAEEVIAIRNSMNTIELPILQKLEPDMGAYQNEADPYEVNFQQSFWGDNYPRLYAIKQKVDPKNLFIVRSGVGSEHWDDAGLCRVSK</sequence>
<dbReference type="PROSITE" id="PS51387">
    <property type="entry name" value="FAD_PCMH"/>
    <property type="match status" value="1"/>
</dbReference>
<comment type="similarity">
    <text evidence="1">Belongs to the oxygen-dependent FAD-linked oxidoreductase family.</text>
</comment>
<dbReference type="AlphaFoldDB" id="A0A0A1TEF5"/>
<evidence type="ECO:0000256" key="3">
    <source>
        <dbReference type="SAM" id="SignalP"/>
    </source>
</evidence>
<dbReference type="EMBL" id="CDHN01000002">
    <property type="protein sequence ID" value="CEJ88124.1"/>
    <property type="molecule type" value="Genomic_DNA"/>
</dbReference>
<reference evidence="5 6" key="1">
    <citation type="journal article" date="2015" name="Genome Announc.">
        <title>Draft Genome Sequence and Gene Annotation of the Entomopathogenic Fungus Verticillium hemipterigenum.</title>
        <authorList>
            <person name="Horn F."/>
            <person name="Habel A."/>
            <person name="Scharf D.H."/>
            <person name="Dworschak J."/>
            <person name="Brakhage A.A."/>
            <person name="Guthke R."/>
            <person name="Hertweck C."/>
            <person name="Linde J."/>
        </authorList>
    </citation>
    <scope>NUCLEOTIDE SEQUENCE [LARGE SCALE GENOMIC DNA]</scope>
</reference>
<evidence type="ECO:0000313" key="6">
    <source>
        <dbReference type="Proteomes" id="UP000039046"/>
    </source>
</evidence>
<protein>
    <recommendedName>
        <fullName evidence="4">FAD-binding PCMH-type domain-containing protein</fullName>
    </recommendedName>
</protein>
<dbReference type="Proteomes" id="UP000039046">
    <property type="component" value="Unassembled WGS sequence"/>
</dbReference>
<keyword evidence="3" id="KW-0732">Signal</keyword>
<feature type="domain" description="FAD-binding PCMH-type" evidence="4">
    <location>
        <begin position="117"/>
        <end position="306"/>
    </location>
</feature>
<dbReference type="GO" id="GO:0071949">
    <property type="term" value="F:FAD binding"/>
    <property type="evidence" value="ECO:0007669"/>
    <property type="project" value="InterPro"/>
</dbReference>
<evidence type="ECO:0000256" key="2">
    <source>
        <dbReference type="ARBA" id="ARBA00023002"/>
    </source>
</evidence>
<organism evidence="5 6">
    <name type="scientific">[Torrubiella] hemipterigena</name>
    <dbReference type="NCBI Taxonomy" id="1531966"/>
    <lineage>
        <taxon>Eukaryota</taxon>
        <taxon>Fungi</taxon>
        <taxon>Dikarya</taxon>
        <taxon>Ascomycota</taxon>
        <taxon>Pezizomycotina</taxon>
        <taxon>Sordariomycetes</taxon>
        <taxon>Hypocreomycetidae</taxon>
        <taxon>Hypocreales</taxon>
        <taxon>Clavicipitaceae</taxon>
        <taxon>Clavicipitaceae incertae sedis</taxon>
        <taxon>'Torrubiella' clade</taxon>
    </lineage>
</organism>
<dbReference type="PANTHER" id="PTHR13878">
    <property type="entry name" value="GULONOLACTONE OXIDASE"/>
    <property type="match status" value="1"/>
</dbReference>
<evidence type="ECO:0000256" key="1">
    <source>
        <dbReference type="ARBA" id="ARBA00005466"/>
    </source>
</evidence>
<dbReference type="InterPro" id="IPR036318">
    <property type="entry name" value="FAD-bd_PCMH-like_sf"/>
</dbReference>
<dbReference type="InterPro" id="IPR050432">
    <property type="entry name" value="FAD-linked_Oxidoreductases_BP"/>
</dbReference>
<dbReference type="InterPro" id="IPR006094">
    <property type="entry name" value="Oxid_FAD_bind_N"/>
</dbReference>
<evidence type="ECO:0000259" key="4">
    <source>
        <dbReference type="PROSITE" id="PS51387"/>
    </source>
</evidence>
<dbReference type="Pfam" id="PF01565">
    <property type="entry name" value="FAD_binding_4"/>
    <property type="match status" value="1"/>
</dbReference>
<dbReference type="OrthoDB" id="9983560at2759"/>
<dbReference type="InterPro" id="IPR012951">
    <property type="entry name" value="BBE"/>
</dbReference>
<proteinExistence type="inferred from homology"/>
<dbReference type="InterPro" id="IPR016166">
    <property type="entry name" value="FAD-bd_PCMH"/>
</dbReference>
<feature type="chain" id="PRO_5001990168" description="FAD-binding PCMH-type domain-containing protein" evidence="3">
    <location>
        <begin position="26"/>
        <end position="593"/>
    </location>
</feature>
<feature type="signal peptide" evidence="3">
    <location>
        <begin position="1"/>
        <end position="25"/>
    </location>
</feature>
<dbReference type="STRING" id="1531966.A0A0A1TEF5"/>
<gene>
    <name evidence="5" type="ORF">VHEMI04617</name>
</gene>